<dbReference type="EMBL" id="JAHQIW010002740">
    <property type="protein sequence ID" value="KAJ1356203.1"/>
    <property type="molecule type" value="Genomic_DNA"/>
</dbReference>
<sequence length="55" mass="5921">MVWVVIQENASILLESILPFLSPSVTGGAECRLRIVDIAGMVGEPSTTRVIWHAG</sequence>
<proteinExistence type="predicted"/>
<reference evidence="1" key="1">
    <citation type="submission" date="2021-06" db="EMBL/GenBank/DDBJ databases">
        <title>Parelaphostrongylus tenuis whole genome reference sequence.</title>
        <authorList>
            <person name="Garwood T.J."/>
            <person name="Larsen P.A."/>
            <person name="Fountain-Jones N.M."/>
            <person name="Garbe J.R."/>
            <person name="Macchietto M.G."/>
            <person name="Kania S.A."/>
            <person name="Gerhold R.W."/>
            <person name="Richards J.E."/>
            <person name="Wolf T.M."/>
        </authorList>
    </citation>
    <scope>NUCLEOTIDE SEQUENCE</scope>
    <source>
        <strain evidence="1">MNPRO001-30</strain>
        <tissue evidence="1">Meninges</tissue>
    </source>
</reference>
<dbReference type="Proteomes" id="UP001196413">
    <property type="component" value="Unassembled WGS sequence"/>
</dbReference>
<evidence type="ECO:0000313" key="2">
    <source>
        <dbReference type="Proteomes" id="UP001196413"/>
    </source>
</evidence>
<organism evidence="1 2">
    <name type="scientific">Parelaphostrongylus tenuis</name>
    <name type="common">Meningeal worm</name>
    <dbReference type="NCBI Taxonomy" id="148309"/>
    <lineage>
        <taxon>Eukaryota</taxon>
        <taxon>Metazoa</taxon>
        <taxon>Ecdysozoa</taxon>
        <taxon>Nematoda</taxon>
        <taxon>Chromadorea</taxon>
        <taxon>Rhabditida</taxon>
        <taxon>Rhabditina</taxon>
        <taxon>Rhabditomorpha</taxon>
        <taxon>Strongyloidea</taxon>
        <taxon>Metastrongylidae</taxon>
        <taxon>Parelaphostrongylus</taxon>
    </lineage>
</organism>
<dbReference type="AlphaFoldDB" id="A0AAD5QLA0"/>
<accession>A0AAD5QLA0</accession>
<gene>
    <name evidence="1" type="ORF">KIN20_013872</name>
</gene>
<name>A0AAD5QLA0_PARTN</name>
<protein>
    <submittedName>
        <fullName evidence="1">Uncharacterized protein</fullName>
    </submittedName>
</protein>
<comment type="caution">
    <text evidence="1">The sequence shown here is derived from an EMBL/GenBank/DDBJ whole genome shotgun (WGS) entry which is preliminary data.</text>
</comment>
<evidence type="ECO:0000313" key="1">
    <source>
        <dbReference type="EMBL" id="KAJ1356203.1"/>
    </source>
</evidence>
<keyword evidence="2" id="KW-1185">Reference proteome</keyword>